<sequence length="449" mass="50608">MLFLPRLHSRSFFTALRSVDDLPSPPSVCHLQDVIAQSKLPHRTSSFCYSADLLLHECTRSPPADLSSCRSIHASLANIGLDTLSFAADHLLRAFSLLGSLPKADLVFSKVIRPTLFTWNAIISAHSEHGDADSSLMLYRHFHEEGFNPDKFTFFAVLKACSVDLLIAEGRLIHKQILLGDLAWVEVLAITLMDMYAKGGCLEDADRVFQNLPFKNVVSWNVMISRYAQVGEGHRSLEYYRELLLKHVVPNRVTYACILKVCTDLQERRQGMDAHIDIVKVRLECDVFVGTSIVHMHAEFGSLKTAWMLFSKLLNRNVVSWNALLNHATQFSDGLPLSHLFERMQQEGVKPNEVTCLCVVKHCSNAGDIHFGKLIHDEIIKRGFDSNLSISNTVIDMYNKVGSMEDRRNLFDGLASRDVVSWNAMLQGYAERGNAFSVLAFFYECRLKA</sequence>
<dbReference type="OrthoDB" id="185373at2759"/>
<dbReference type="AlphaFoldDB" id="A0A9D4ZCW5"/>
<keyword evidence="4" id="KW-1185">Reference proteome</keyword>
<gene>
    <name evidence="3" type="ORF">GOP47_0017205</name>
</gene>
<dbReference type="Proteomes" id="UP000886520">
    <property type="component" value="Chromosome 16"/>
</dbReference>
<feature type="repeat" description="PPR" evidence="2">
    <location>
        <begin position="115"/>
        <end position="149"/>
    </location>
</feature>
<dbReference type="Pfam" id="PF01535">
    <property type="entry name" value="PPR"/>
    <property type="match status" value="3"/>
</dbReference>
<proteinExistence type="predicted"/>
<dbReference type="InterPro" id="IPR046960">
    <property type="entry name" value="PPR_At4g14850-like_plant"/>
</dbReference>
<dbReference type="InterPro" id="IPR011990">
    <property type="entry name" value="TPR-like_helical_dom_sf"/>
</dbReference>
<feature type="repeat" description="PPR" evidence="2">
    <location>
        <begin position="216"/>
        <end position="250"/>
    </location>
</feature>
<dbReference type="NCBIfam" id="TIGR00756">
    <property type="entry name" value="PPR"/>
    <property type="match status" value="2"/>
</dbReference>
<dbReference type="EMBL" id="JABFUD020000016">
    <property type="protein sequence ID" value="KAI5068860.1"/>
    <property type="molecule type" value="Genomic_DNA"/>
</dbReference>
<evidence type="ECO:0000256" key="1">
    <source>
        <dbReference type="ARBA" id="ARBA00022737"/>
    </source>
</evidence>
<comment type="caution">
    <text evidence="3">The sequence shown here is derived from an EMBL/GenBank/DDBJ whole genome shotgun (WGS) entry which is preliminary data.</text>
</comment>
<dbReference type="GO" id="GO:0009451">
    <property type="term" value="P:RNA modification"/>
    <property type="evidence" value="ECO:0007669"/>
    <property type="project" value="InterPro"/>
</dbReference>
<evidence type="ECO:0000256" key="2">
    <source>
        <dbReference type="PROSITE-ProRule" id="PRU00708"/>
    </source>
</evidence>
<evidence type="ECO:0008006" key="5">
    <source>
        <dbReference type="Google" id="ProtNLM"/>
    </source>
</evidence>
<dbReference type="PANTHER" id="PTHR47926">
    <property type="entry name" value="PENTATRICOPEPTIDE REPEAT-CONTAINING PROTEIN"/>
    <property type="match status" value="1"/>
</dbReference>
<dbReference type="PROSITE" id="PS51375">
    <property type="entry name" value="PPR"/>
    <property type="match status" value="3"/>
</dbReference>
<dbReference type="Pfam" id="PF13041">
    <property type="entry name" value="PPR_2"/>
    <property type="match status" value="1"/>
</dbReference>
<keyword evidence="1" id="KW-0677">Repeat</keyword>
<dbReference type="PANTHER" id="PTHR47926:SF533">
    <property type="entry name" value="DYW DOMAIN-CONTAINING PROTEIN"/>
    <property type="match status" value="1"/>
</dbReference>
<dbReference type="InterPro" id="IPR002885">
    <property type="entry name" value="PPR_rpt"/>
</dbReference>
<reference evidence="3" key="1">
    <citation type="submission" date="2021-01" db="EMBL/GenBank/DDBJ databases">
        <title>Adiantum capillus-veneris genome.</title>
        <authorList>
            <person name="Fang Y."/>
            <person name="Liao Q."/>
        </authorList>
    </citation>
    <scope>NUCLEOTIDE SEQUENCE</scope>
    <source>
        <strain evidence="3">H3</strain>
        <tissue evidence="3">Leaf</tissue>
    </source>
</reference>
<evidence type="ECO:0000313" key="4">
    <source>
        <dbReference type="Proteomes" id="UP000886520"/>
    </source>
</evidence>
<organism evidence="3 4">
    <name type="scientific">Adiantum capillus-veneris</name>
    <name type="common">Maidenhair fern</name>
    <dbReference type="NCBI Taxonomy" id="13818"/>
    <lineage>
        <taxon>Eukaryota</taxon>
        <taxon>Viridiplantae</taxon>
        <taxon>Streptophyta</taxon>
        <taxon>Embryophyta</taxon>
        <taxon>Tracheophyta</taxon>
        <taxon>Polypodiopsida</taxon>
        <taxon>Polypodiidae</taxon>
        <taxon>Polypodiales</taxon>
        <taxon>Pteridineae</taxon>
        <taxon>Pteridaceae</taxon>
        <taxon>Vittarioideae</taxon>
        <taxon>Adiantum</taxon>
    </lineage>
</organism>
<protein>
    <recommendedName>
        <fullName evidence="5">Pentatricopeptide repeat-containing protein</fullName>
    </recommendedName>
</protein>
<dbReference type="Gene3D" id="1.25.40.10">
    <property type="entry name" value="Tetratricopeptide repeat domain"/>
    <property type="match status" value="4"/>
</dbReference>
<dbReference type="GO" id="GO:0003723">
    <property type="term" value="F:RNA binding"/>
    <property type="evidence" value="ECO:0007669"/>
    <property type="project" value="InterPro"/>
</dbReference>
<name>A0A9D4ZCW5_ADICA</name>
<accession>A0A9D4ZCW5</accession>
<evidence type="ECO:0000313" key="3">
    <source>
        <dbReference type="EMBL" id="KAI5068860.1"/>
    </source>
</evidence>
<feature type="repeat" description="PPR" evidence="2">
    <location>
        <begin position="317"/>
        <end position="351"/>
    </location>
</feature>
<dbReference type="Pfam" id="PF13812">
    <property type="entry name" value="PPR_3"/>
    <property type="match status" value="1"/>
</dbReference>